<dbReference type="CDD" id="cd02966">
    <property type="entry name" value="TlpA_like_family"/>
    <property type="match status" value="1"/>
</dbReference>
<dbReference type="Pfam" id="PF14289">
    <property type="entry name" value="DUF4369"/>
    <property type="match status" value="1"/>
</dbReference>
<dbReference type="InterPro" id="IPR000866">
    <property type="entry name" value="AhpC/TSA"/>
</dbReference>
<protein>
    <submittedName>
        <fullName evidence="7">AhpC/TSA family protein</fullName>
    </submittedName>
</protein>
<gene>
    <name evidence="7" type="ORF">DPV69_00675</name>
</gene>
<feature type="signal peptide" evidence="5">
    <location>
        <begin position="1"/>
        <end position="19"/>
    </location>
</feature>
<evidence type="ECO:0000256" key="5">
    <source>
        <dbReference type="SAM" id="SignalP"/>
    </source>
</evidence>
<dbReference type="InterPro" id="IPR050553">
    <property type="entry name" value="Thioredoxin_ResA/DsbE_sf"/>
</dbReference>
<comment type="subcellular location">
    <subcellularLocation>
        <location evidence="1">Cell envelope</location>
    </subcellularLocation>
</comment>
<dbReference type="InterPro" id="IPR036249">
    <property type="entry name" value="Thioredoxin-like_sf"/>
</dbReference>
<dbReference type="GO" id="GO:0017004">
    <property type="term" value="P:cytochrome complex assembly"/>
    <property type="evidence" value="ECO:0007669"/>
    <property type="project" value="UniProtKB-KW"/>
</dbReference>
<dbReference type="OrthoDB" id="1069091at2"/>
<feature type="chain" id="PRO_5018549323" evidence="5">
    <location>
        <begin position="20"/>
        <end position="373"/>
    </location>
</feature>
<dbReference type="Pfam" id="PF00578">
    <property type="entry name" value="AhpC-TSA"/>
    <property type="match status" value="1"/>
</dbReference>
<keyword evidence="3" id="KW-1015">Disulfide bond</keyword>
<dbReference type="PROSITE" id="PS51352">
    <property type="entry name" value="THIOREDOXIN_2"/>
    <property type="match status" value="1"/>
</dbReference>
<evidence type="ECO:0000256" key="2">
    <source>
        <dbReference type="ARBA" id="ARBA00022748"/>
    </source>
</evidence>
<keyword evidence="4" id="KW-0676">Redox-active center</keyword>
<keyword evidence="2" id="KW-0201">Cytochrome c-type biogenesis</keyword>
<dbReference type="RefSeq" id="WP_113645356.1">
    <property type="nucleotide sequence ID" value="NZ_QMHN01000001.1"/>
</dbReference>
<evidence type="ECO:0000259" key="6">
    <source>
        <dbReference type="PROSITE" id="PS51352"/>
    </source>
</evidence>
<dbReference type="GO" id="GO:0016209">
    <property type="term" value="F:antioxidant activity"/>
    <property type="evidence" value="ECO:0007669"/>
    <property type="project" value="InterPro"/>
</dbReference>
<name>A0A3S3ST95_9SPHI</name>
<feature type="domain" description="Thioredoxin" evidence="6">
    <location>
        <begin position="233"/>
        <end position="373"/>
    </location>
</feature>
<dbReference type="GO" id="GO:0030313">
    <property type="term" value="C:cell envelope"/>
    <property type="evidence" value="ECO:0007669"/>
    <property type="project" value="UniProtKB-SubCell"/>
</dbReference>
<reference evidence="7 8" key="1">
    <citation type="submission" date="2018-06" db="EMBL/GenBank/DDBJ databases">
        <title>Pedobacter endophyticus sp. nov., an endophytic bacterium isolated from a leaf of Triticum aestivum.</title>
        <authorList>
            <person name="Zhang L."/>
        </authorList>
    </citation>
    <scope>NUCLEOTIDE SEQUENCE [LARGE SCALE GENOMIC DNA]</scope>
    <source>
        <strain evidence="7 8">CM134L-2</strain>
    </source>
</reference>
<dbReference type="InterPro" id="IPR025380">
    <property type="entry name" value="DUF4369"/>
</dbReference>
<evidence type="ECO:0000313" key="7">
    <source>
        <dbReference type="EMBL" id="RWU09895.1"/>
    </source>
</evidence>
<dbReference type="Proteomes" id="UP000284120">
    <property type="component" value="Unassembled WGS sequence"/>
</dbReference>
<organism evidence="7 8">
    <name type="scientific">Pedobacter chitinilyticus</name>
    <dbReference type="NCBI Taxonomy" id="2233776"/>
    <lineage>
        <taxon>Bacteria</taxon>
        <taxon>Pseudomonadati</taxon>
        <taxon>Bacteroidota</taxon>
        <taxon>Sphingobacteriia</taxon>
        <taxon>Sphingobacteriales</taxon>
        <taxon>Sphingobacteriaceae</taxon>
        <taxon>Pedobacter</taxon>
    </lineage>
</organism>
<evidence type="ECO:0000256" key="1">
    <source>
        <dbReference type="ARBA" id="ARBA00004196"/>
    </source>
</evidence>
<comment type="caution">
    <text evidence="7">The sequence shown here is derived from an EMBL/GenBank/DDBJ whole genome shotgun (WGS) entry which is preliminary data.</text>
</comment>
<dbReference type="Gene3D" id="3.40.30.10">
    <property type="entry name" value="Glutaredoxin"/>
    <property type="match status" value="1"/>
</dbReference>
<dbReference type="InterPro" id="IPR013766">
    <property type="entry name" value="Thioredoxin_domain"/>
</dbReference>
<dbReference type="AlphaFoldDB" id="A0A3S3ST95"/>
<evidence type="ECO:0000256" key="4">
    <source>
        <dbReference type="ARBA" id="ARBA00023284"/>
    </source>
</evidence>
<dbReference type="GO" id="GO:0016491">
    <property type="term" value="F:oxidoreductase activity"/>
    <property type="evidence" value="ECO:0007669"/>
    <property type="project" value="InterPro"/>
</dbReference>
<keyword evidence="5" id="KW-0732">Signal</keyword>
<sequence>MTRLLLLVLLIHFSLATLAQEPFVLKGYGEKYKDGDKIFLSYKSGKQWIRDSVQVKNKTFVFSGVVKGPIRASVYRNQNPAFANIIYDMTHVYLEKGNIALKSPDTLKHSKSSGTAVNEDFAKLNKMLMPILDRLSAMQDPTELNAAQKKDSAYVSRVTREFLSVLDALTEAKFKFVEQQPSSLVSLVTLDELVKDTKRLKQVEAAYVKLPVALKTSEMGKFVAERISLGKKISIGMLAPNFAQPDTLGKIHQLTDYKGKYVLLDFWASWCGPYRAENPNVLAAYAQYKSKNFMVLSISIDEAKDRDKWLKAIQEDHLNWPQLSDLKGSQNAAHQLYGITTIPANLLISPEGKVLAKDLKGEQLHATLKELLK</sequence>
<dbReference type="SUPFAM" id="SSF52833">
    <property type="entry name" value="Thioredoxin-like"/>
    <property type="match status" value="1"/>
</dbReference>
<evidence type="ECO:0000256" key="3">
    <source>
        <dbReference type="ARBA" id="ARBA00023157"/>
    </source>
</evidence>
<evidence type="ECO:0000313" key="8">
    <source>
        <dbReference type="Proteomes" id="UP000284120"/>
    </source>
</evidence>
<dbReference type="EMBL" id="SAYW01000001">
    <property type="protein sequence ID" value="RWU09895.1"/>
    <property type="molecule type" value="Genomic_DNA"/>
</dbReference>
<keyword evidence="8" id="KW-1185">Reference proteome</keyword>
<dbReference type="PANTHER" id="PTHR42852:SF6">
    <property type="entry name" value="THIOL:DISULFIDE INTERCHANGE PROTEIN DSBE"/>
    <property type="match status" value="1"/>
</dbReference>
<accession>A0A3S3ST95</accession>
<dbReference type="PANTHER" id="PTHR42852">
    <property type="entry name" value="THIOL:DISULFIDE INTERCHANGE PROTEIN DSBE"/>
    <property type="match status" value="1"/>
</dbReference>
<proteinExistence type="predicted"/>